<feature type="compositionally biased region" description="Low complexity" evidence="1">
    <location>
        <begin position="11"/>
        <end position="20"/>
    </location>
</feature>
<organism evidence="2 3">
    <name type="scientific">Stigmatella ashevillensis</name>
    <dbReference type="NCBI Taxonomy" id="2995309"/>
    <lineage>
        <taxon>Bacteria</taxon>
        <taxon>Pseudomonadati</taxon>
        <taxon>Myxococcota</taxon>
        <taxon>Myxococcia</taxon>
        <taxon>Myxococcales</taxon>
        <taxon>Cystobacterineae</taxon>
        <taxon>Archangiaceae</taxon>
        <taxon>Stigmatella</taxon>
    </lineage>
</organism>
<sequence length="1075" mass="109835">MARPVDSTGGAEAARQAAAEAARRAAEAAARQAAEAAARNKATSPSNTPARPAPTDQFAAPQTQGGRNTVNLEGGEPTGTGNAPAGALPSSPEDLPKLFPELKDKPKAELKKAYDSMKKLVEGDFSEKAAALGELAGQFPDTTQNVLDKLGVKDNKLAKLATNKDALAALGKLTSKESSVADKASAALELANSAGEIFKPEELKGVLGKVLNGMPAGAKLADAIGAFTDPSKTGTDKAKATLELASALKDFAGKEFPKLANDLRKLDGTFRAAGAAITLLDPKASAQDKALAAAQLAAEIPDLSKDLTAFKDALKQYGVKGADAAVDQAAQLATVKGLDPSLAQKLTPEQLKGLESVATKVGPENLKGVLEGIKDPKALDGLVGQLGKLDDAAGKRLLKSLGGMEHGALAKALSDPKTLEQLGTLATKLDDAGADLIGKLAKDMDPDGLKMLLKFTDGVDGSALKTGLAGLKPLLEQGGGKLVGKGLKLLDGMLGKMGVEVTAEVAGKVFKNLAKAIPLAGAVPGLIDAAKFGQEAIDLHGKNKDLGFYALVGANLNAADAVVGTVLDFTGVGAAVDLGVGAAFGVAELALELSFDAEKAKMEADPQNYQAPDWMKAVNLAAAAAMGPSGVAQLAAYYGPEGAAELTQWGIEKGAKGAVDLAKFAGVSAAEFTGDSLKTTAGFIRGLADVIRNPSKYGEAIATKARDTLNAALEKGGEIAAEAKKVLGTVIDEAKKLGAKGLDTLKFIAQNPGEAAKMAVDGIKSMIESGGELLKQGGEAVLKKAVETLEGLKQGWENLKGAAKEKAAELIEGAKGALKSALNKAVELGEKGLETLTWAATHPGEVGELAKKALTDVLAKGGELAKKAWDGIKGLGAKGLELAESTIKTLQDAGGKAVDTLKYIAENPGEAAAKVRDWAGQTLSNIARKGGELAKEAATAIKDFVDRRVDWAKKFATDLLKEGVSAFKEVAKAWGQNLTEGGKEILSALKDLGSAGVDALKDLANAGGQLAEAAVGYLGDLAKMGIDAAKGALDGLAQLGGEVGRLASGAFDAVKNATNGETTVFGYEVDLNPFW</sequence>
<dbReference type="RefSeq" id="WP_272143347.1">
    <property type="nucleotide sequence ID" value="NZ_JAQNDM010000002.1"/>
</dbReference>
<accession>A0ABT5DHL1</accession>
<dbReference type="EMBL" id="JAQNDM010000002">
    <property type="protein sequence ID" value="MDC0713157.1"/>
    <property type="molecule type" value="Genomic_DNA"/>
</dbReference>
<feature type="compositionally biased region" description="Polar residues" evidence="1">
    <location>
        <begin position="60"/>
        <end position="71"/>
    </location>
</feature>
<feature type="compositionally biased region" description="Low complexity" evidence="1">
    <location>
        <begin position="27"/>
        <end position="39"/>
    </location>
</feature>
<dbReference type="Proteomes" id="UP001221838">
    <property type="component" value="Unassembled WGS sequence"/>
</dbReference>
<evidence type="ECO:0000313" key="3">
    <source>
        <dbReference type="Proteomes" id="UP001221838"/>
    </source>
</evidence>
<protein>
    <submittedName>
        <fullName evidence="2">Dauer Up-regulated</fullName>
    </submittedName>
</protein>
<evidence type="ECO:0000313" key="2">
    <source>
        <dbReference type="EMBL" id="MDC0713157.1"/>
    </source>
</evidence>
<name>A0ABT5DHL1_9BACT</name>
<proteinExistence type="predicted"/>
<feature type="region of interest" description="Disordered" evidence="1">
    <location>
        <begin position="1"/>
        <end position="101"/>
    </location>
</feature>
<evidence type="ECO:0000256" key="1">
    <source>
        <dbReference type="SAM" id="MobiDB-lite"/>
    </source>
</evidence>
<comment type="caution">
    <text evidence="2">The sequence shown here is derived from an EMBL/GenBank/DDBJ whole genome shotgun (WGS) entry which is preliminary data.</text>
</comment>
<keyword evidence="3" id="KW-1185">Reference proteome</keyword>
<gene>
    <name evidence="2" type="ORF">POL68_32145</name>
</gene>
<reference evidence="2 3" key="1">
    <citation type="submission" date="2022-11" db="EMBL/GenBank/DDBJ databases">
        <title>Minimal conservation of predation-associated metabolite biosynthetic gene clusters underscores biosynthetic potential of Myxococcota including descriptions for ten novel species: Archangium lansinium sp. nov., Myxococcus landrumus sp. nov., Nannocystis bai.</title>
        <authorList>
            <person name="Ahearne A."/>
            <person name="Stevens C."/>
            <person name="Dowd S."/>
        </authorList>
    </citation>
    <scope>NUCLEOTIDE SEQUENCE [LARGE SCALE GENOMIC DNA]</scope>
    <source>
        <strain evidence="2 3">NCWAL01</strain>
    </source>
</reference>